<accession>A0A0C3IPY5</accession>
<dbReference type="HOGENOM" id="CLU_128344_0_0_1"/>
<evidence type="ECO:0000256" key="1">
    <source>
        <dbReference type="SAM" id="MobiDB-lite"/>
    </source>
</evidence>
<keyword evidence="3" id="KW-1185">Reference proteome</keyword>
<dbReference type="Proteomes" id="UP000054217">
    <property type="component" value="Unassembled WGS sequence"/>
</dbReference>
<feature type="region of interest" description="Disordered" evidence="1">
    <location>
        <begin position="122"/>
        <end position="144"/>
    </location>
</feature>
<evidence type="ECO:0000313" key="2">
    <source>
        <dbReference type="EMBL" id="KIN99012.1"/>
    </source>
</evidence>
<sequence length="144" mass="15899">MTRFQWENLEHFISLVNLLSLCNDGQLQPGKKRITKTSTSVGTTRLLGKASKTNSSDIFWTGLRRSCRETAAGNTFVAQHSSARHPGEGGKAPSLVTRNHGFQKRGVIFCCKLERLLADISASGQEETHSTRPLSCPTNLRLML</sequence>
<reference evidence="3" key="2">
    <citation type="submission" date="2015-01" db="EMBL/GenBank/DDBJ databases">
        <title>Evolutionary Origins and Diversification of the Mycorrhizal Mutualists.</title>
        <authorList>
            <consortium name="DOE Joint Genome Institute"/>
            <consortium name="Mycorrhizal Genomics Consortium"/>
            <person name="Kohler A."/>
            <person name="Kuo A."/>
            <person name="Nagy L.G."/>
            <person name="Floudas D."/>
            <person name="Copeland A."/>
            <person name="Barry K.W."/>
            <person name="Cichocki N."/>
            <person name="Veneault-Fourrey C."/>
            <person name="LaButti K."/>
            <person name="Lindquist E.A."/>
            <person name="Lipzen A."/>
            <person name="Lundell T."/>
            <person name="Morin E."/>
            <person name="Murat C."/>
            <person name="Riley R."/>
            <person name="Ohm R."/>
            <person name="Sun H."/>
            <person name="Tunlid A."/>
            <person name="Henrissat B."/>
            <person name="Grigoriev I.V."/>
            <person name="Hibbett D.S."/>
            <person name="Martin F."/>
        </authorList>
    </citation>
    <scope>NUCLEOTIDE SEQUENCE [LARGE SCALE GENOMIC DNA]</scope>
    <source>
        <strain evidence="3">Marx 270</strain>
    </source>
</reference>
<dbReference type="EMBL" id="KN832009">
    <property type="protein sequence ID" value="KIN99012.1"/>
    <property type="molecule type" value="Genomic_DNA"/>
</dbReference>
<reference evidence="2 3" key="1">
    <citation type="submission" date="2014-04" db="EMBL/GenBank/DDBJ databases">
        <authorList>
            <consortium name="DOE Joint Genome Institute"/>
            <person name="Kuo A."/>
            <person name="Kohler A."/>
            <person name="Costa M.D."/>
            <person name="Nagy L.G."/>
            <person name="Floudas D."/>
            <person name="Copeland A."/>
            <person name="Barry K.W."/>
            <person name="Cichocki N."/>
            <person name="Veneault-Fourrey C."/>
            <person name="LaButti K."/>
            <person name="Lindquist E.A."/>
            <person name="Lipzen A."/>
            <person name="Lundell T."/>
            <person name="Morin E."/>
            <person name="Murat C."/>
            <person name="Sun H."/>
            <person name="Tunlid A."/>
            <person name="Henrissat B."/>
            <person name="Grigoriev I.V."/>
            <person name="Hibbett D.S."/>
            <person name="Martin F."/>
            <person name="Nordberg H.P."/>
            <person name="Cantor M.N."/>
            <person name="Hua S.X."/>
        </authorList>
    </citation>
    <scope>NUCLEOTIDE SEQUENCE [LARGE SCALE GENOMIC DNA]</scope>
    <source>
        <strain evidence="2 3">Marx 270</strain>
    </source>
</reference>
<organism evidence="2 3">
    <name type="scientific">Pisolithus tinctorius Marx 270</name>
    <dbReference type="NCBI Taxonomy" id="870435"/>
    <lineage>
        <taxon>Eukaryota</taxon>
        <taxon>Fungi</taxon>
        <taxon>Dikarya</taxon>
        <taxon>Basidiomycota</taxon>
        <taxon>Agaricomycotina</taxon>
        <taxon>Agaricomycetes</taxon>
        <taxon>Agaricomycetidae</taxon>
        <taxon>Boletales</taxon>
        <taxon>Sclerodermatineae</taxon>
        <taxon>Pisolithaceae</taxon>
        <taxon>Pisolithus</taxon>
    </lineage>
</organism>
<name>A0A0C3IPY5_PISTI</name>
<protein>
    <submittedName>
        <fullName evidence="2">Uncharacterized protein</fullName>
    </submittedName>
</protein>
<proteinExistence type="predicted"/>
<dbReference type="AlphaFoldDB" id="A0A0C3IPY5"/>
<gene>
    <name evidence="2" type="ORF">M404DRAFT_822624</name>
</gene>
<dbReference type="InParanoid" id="A0A0C3IPY5"/>
<evidence type="ECO:0000313" key="3">
    <source>
        <dbReference type="Proteomes" id="UP000054217"/>
    </source>
</evidence>